<comment type="caution">
    <text evidence="3">The sequence shown here is derived from an EMBL/GenBank/DDBJ whole genome shotgun (WGS) entry which is preliminary data.</text>
</comment>
<proteinExistence type="predicted"/>
<reference evidence="3 4" key="1">
    <citation type="journal article" date="2018" name="Evol. Lett.">
        <title>Horizontal gene cluster transfer increased hallucinogenic mushroom diversity.</title>
        <authorList>
            <person name="Reynolds H.T."/>
            <person name="Vijayakumar V."/>
            <person name="Gluck-Thaler E."/>
            <person name="Korotkin H.B."/>
            <person name="Matheny P.B."/>
            <person name="Slot J.C."/>
        </authorList>
    </citation>
    <scope>NUCLEOTIDE SEQUENCE [LARGE SCALE GENOMIC DNA]</scope>
    <source>
        <strain evidence="3 4">2629</strain>
    </source>
</reference>
<sequence>MTTSGDTFPALSGFYRLLFLYLEPLSTLTPFLMVWVSPGSSWFHHQLIPSNEPHPLNIEDSRTLMAIWQLANCYFLLGMISSLVFRAIRDALPNNGVAQERILGSAFLALGIADHHFRSTVRTAIIFSMTPYPALPGYYKFMFLYLEPISEVGPFVMCMKEGASWFYNELVPPTGPPPLTLDPRAEIAIWQLAIGFLLLFILTSLAYRGVRDALQDRLDLQEKLTGAILFSLGIADVTHFTLTYIFLPEEWKYQPWLWNTTTHGNLSFVILLHVSRICWFLGVGRKRYYFGQPARAIPAKKA</sequence>
<feature type="transmembrane region" description="Helical" evidence="1">
    <location>
        <begin position="266"/>
        <end position="283"/>
    </location>
</feature>
<dbReference type="EMBL" id="NHTK01001374">
    <property type="protein sequence ID" value="PPQ98914.1"/>
    <property type="molecule type" value="Genomic_DNA"/>
</dbReference>
<feature type="domain" description="DUF7704" evidence="2">
    <location>
        <begin position="10"/>
        <end position="86"/>
    </location>
</feature>
<evidence type="ECO:0000313" key="4">
    <source>
        <dbReference type="Proteomes" id="UP000284842"/>
    </source>
</evidence>
<protein>
    <recommendedName>
        <fullName evidence="2">DUF7704 domain-containing protein</fullName>
    </recommendedName>
</protein>
<dbReference type="Proteomes" id="UP000284842">
    <property type="component" value="Unassembled WGS sequence"/>
</dbReference>
<dbReference type="PANTHER" id="PTHR37019:SF2">
    <property type="entry name" value="EXPERA DOMAIN-CONTAINING PROTEIN"/>
    <property type="match status" value="1"/>
</dbReference>
<dbReference type="Pfam" id="PF24803">
    <property type="entry name" value="DUF7704"/>
    <property type="match status" value="2"/>
</dbReference>
<name>A0A409Y7D6_9AGAR</name>
<feature type="transmembrane region" description="Helical" evidence="1">
    <location>
        <begin position="20"/>
        <end position="43"/>
    </location>
</feature>
<feature type="transmembrane region" description="Helical" evidence="1">
    <location>
        <begin position="64"/>
        <end position="85"/>
    </location>
</feature>
<dbReference type="AlphaFoldDB" id="A0A409Y7D6"/>
<dbReference type="OrthoDB" id="2937326at2759"/>
<keyword evidence="1" id="KW-1133">Transmembrane helix</keyword>
<feature type="transmembrane region" description="Helical" evidence="1">
    <location>
        <begin position="187"/>
        <end position="207"/>
    </location>
</feature>
<evidence type="ECO:0000259" key="2">
    <source>
        <dbReference type="Pfam" id="PF24803"/>
    </source>
</evidence>
<feature type="transmembrane region" description="Helical" evidence="1">
    <location>
        <begin position="227"/>
        <end position="246"/>
    </location>
</feature>
<feature type="domain" description="DUF7704" evidence="2">
    <location>
        <begin position="134"/>
        <end position="284"/>
    </location>
</feature>
<dbReference type="InterPro" id="IPR056121">
    <property type="entry name" value="DUF7704"/>
</dbReference>
<dbReference type="PANTHER" id="PTHR37019">
    <property type="entry name" value="CHROMOSOME 1, WHOLE GENOME SHOTGUN SEQUENCE"/>
    <property type="match status" value="1"/>
</dbReference>
<evidence type="ECO:0000313" key="3">
    <source>
        <dbReference type="EMBL" id="PPQ98914.1"/>
    </source>
</evidence>
<keyword evidence="1" id="KW-0812">Transmembrane</keyword>
<dbReference type="InParanoid" id="A0A409Y7D6"/>
<organism evidence="3 4">
    <name type="scientific">Panaeolus cyanescens</name>
    <dbReference type="NCBI Taxonomy" id="181874"/>
    <lineage>
        <taxon>Eukaryota</taxon>
        <taxon>Fungi</taxon>
        <taxon>Dikarya</taxon>
        <taxon>Basidiomycota</taxon>
        <taxon>Agaricomycotina</taxon>
        <taxon>Agaricomycetes</taxon>
        <taxon>Agaricomycetidae</taxon>
        <taxon>Agaricales</taxon>
        <taxon>Agaricineae</taxon>
        <taxon>Galeropsidaceae</taxon>
        <taxon>Panaeolus</taxon>
    </lineage>
</organism>
<accession>A0A409Y7D6</accession>
<evidence type="ECO:0000256" key="1">
    <source>
        <dbReference type="SAM" id="Phobius"/>
    </source>
</evidence>
<keyword evidence="1" id="KW-0472">Membrane</keyword>
<gene>
    <name evidence="3" type="ORF">CVT24_003545</name>
</gene>
<dbReference type="STRING" id="181874.A0A409Y7D6"/>
<keyword evidence="4" id="KW-1185">Reference proteome</keyword>